<evidence type="ECO:0000313" key="4">
    <source>
        <dbReference type="Proteomes" id="UP001152320"/>
    </source>
</evidence>
<dbReference type="OrthoDB" id="5376140at2759"/>
<dbReference type="AlphaFoldDB" id="A0A9Q0YDC9"/>
<feature type="region of interest" description="Disordered" evidence="1">
    <location>
        <begin position="896"/>
        <end position="959"/>
    </location>
</feature>
<dbReference type="Pfam" id="PF00856">
    <property type="entry name" value="SET"/>
    <property type="match status" value="1"/>
</dbReference>
<sequence>MAVQYLRYHVCLCGFPIGMRRSRRKRCRPNIDGLTQEDPPGFCVKRSPGKGRGVFATDTFENGDILMVYAGELLSGEEGDKREDGPVDSVFRFFFNYNQRRWCIDATEEPMSGPKLGRLVNHGSAGEVNSKVVVMTANSQPVLCIKATKEISRGEEILYDYGISEDKMPWLSKAIAFAIQDVYLTEQSINDNVEEVADSEVDGSEEYISSASSDEESEYLPSDEERIPPSDNSTDSYPTYPYLLMPHSTGEESVDLHEGDPGKKNHEKVHHGSVISKDHPGPSTSTAKATGNWDKIRPIQAADPHEGGPKKENPEGDGHESDTPGEGQPDQAMITVKTTSNSDGRSYDKKQICFYCQRPQAKLPRHLQTKHFDESAVINWMAEKDLKLKNAKLTKLRNLGNHLKNCEVLEEGRGEIIVRYRPTVDVDPKDYVPCPTCYGYFAKKFLWKHSCPLEAVTSAEKKRGQRVRNGTMLLPSGHSDLDPLLSQLANDNISRVIKSDELILKLARKESAKLGHDAESHNYTRTKLREVGRLLVEVRVVIGDPNATLTSVIHPAKYTSVVAALKNVAGFDTSTHKYRVPSLALKIGHTIKKCATILKAEGLISGNDTVVCQAAKFLELCDLKWTEDIAIHAHRTLTDEKRNKAKRLPLAEDIIRLTTHLKETAQLQKKTLQQETGNIPTVWRTLNEVTLTQVMLFNRRRQGEISKMSVDDYKSRCCPEAEDHISDVLSDFEKELCQKFKRVEIVGKKGRTVPVLLTEEMEESMSVLLSKREAAGVMADNKFMFPCATGDSHIRAADCIRKYSVLCGAKNPDHLRSTSLRKQIATVSQVLNLKDNELDILAKFLGHDVRVHREFYRLPDSTLQVAKISKLLLSLEGNTTGKLAGKSLDEIEIEKDEDIPDVNLSSDSEDDSCSIQMGDEEESPNQSCTNSPAKEKGEAESPNQSGLVKEKPKNVRKYKRHPWTEEEIGIVMKAFRKEIALNQLPGKAAILQVIGAHGCLSRRKWTNIKDFIRNHLRKGLRK</sequence>
<comment type="caution">
    <text evidence="3">The sequence shown here is derived from an EMBL/GenBank/DDBJ whole genome shotgun (WGS) entry which is preliminary data.</text>
</comment>
<evidence type="ECO:0000313" key="3">
    <source>
        <dbReference type="EMBL" id="KAJ8018299.1"/>
    </source>
</evidence>
<protein>
    <submittedName>
        <fullName evidence="3">N-lysine methyltransferase KMT5A-A</fullName>
    </submittedName>
</protein>
<dbReference type="InterPro" id="IPR046341">
    <property type="entry name" value="SET_dom_sf"/>
</dbReference>
<feature type="compositionally biased region" description="Acidic residues" evidence="1">
    <location>
        <begin position="907"/>
        <end position="923"/>
    </location>
</feature>
<dbReference type="PANTHER" id="PTHR33480:SF1">
    <property type="entry name" value="TYR RECOMBINASE DOMAIN-CONTAINING PROTEIN"/>
    <property type="match status" value="1"/>
</dbReference>
<dbReference type="SMART" id="SM00317">
    <property type="entry name" value="SET"/>
    <property type="match status" value="1"/>
</dbReference>
<evidence type="ECO:0000259" key="2">
    <source>
        <dbReference type="PROSITE" id="PS50280"/>
    </source>
</evidence>
<dbReference type="PROSITE" id="PS50280">
    <property type="entry name" value="SET"/>
    <property type="match status" value="1"/>
</dbReference>
<accession>A0A9Q0YDC9</accession>
<dbReference type="Proteomes" id="UP001152320">
    <property type="component" value="Unassembled WGS sequence"/>
</dbReference>
<dbReference type="SUPFAM" id="SSF82199">
    <property type="entry name" value="SET domain"/>
    <property type="match status" value="1"/>
</dbReference>
<organism evidence="3 4">
    <name type="scientific">Holothuria leucospilota</name>
    <name type="common">Black long sea cucumber</name>
    <name type="synonym">Mertensiothuria leucospilota</name>
    <dbReference type="NCBI Taxonomy" id="206669"/>
    <lineage>
        <taxon>Eukaryota</taxon>
        <taxon>Metazoa</taxon>
        <taxon>Echinodermata</taxon>
        <taxon>Eleutherozoa</taxon>
        <taxon>Echinozoa</taxon>
        <taxon>Holothuroidea</taxon>
        <taxon>Aspidochirotacea</taxon>
        <taxon>Aspidochirotida</taxon>
        <taxon>Holothuriidae</taxon>
        <taxon>Holothuria</taxon>
    </lineage>
</organism>
<feature type="compositionally biased region" description="Basic and acidic residues" evidence="1">
    <location>
        <begin position="254"/>
        <end position="264"/>
    </location>
</feature>
<dbReference type="GO" id="GO:0032259">
    <property type="term" value="P:methylation"/>
    <property type="evidence" value="ECO:0007669"/>
    <property type="project" value="UniProtKB-KW"/>
</dbReference>
<name>A0A9Q0YDC9_HOLLE</name>
<dbReference type="Gene3D" id="2.170.270.10">
    <property type="entry name" value="SET domain"/>
    <property type="match status" value="1"/>
</dbReference>
<feature type="compositionally biased region" description="Basic and acidic residues" evidence="1">
    <location>
        <begin position="303"/>
        <end position="322"/>
    </location>
</feature>
<keyword evidence="3" id="KW-0489">Methyltransferase</keyword>
<dbReference type="InterPro" id="IPR001214">
    <property type="entry name" value="SET_dom"/>
</dbReference>
<feature type="domain" description="SET" evidence="2">
    <location>
        <begin position="40"/>
        <end position="162"/>
    </location>
</feature>
<reference evidence="3" key="1">
    <citation type="submission" date="2021-10" db="EMBL/GenBank/DDBJ databases">
        <title>Tropical sea cucumber genome reveals ecological adaptation and Cuvierian tubules defense mechanism.</title>
        <authorList>
            <person name="Chen T."/>
        </authorList>
    </citation>
    <scope>NUCLEOTIDE SEQUENCE</scope>
    <source>
        <strain evidence="3">Nanhai2018</strain>
        <tissue evidence="3">Muscle</tissue>
    </source>
</reference>
<feature type="region of interest" description="Disordered" evidence="1">
    <location>
        <begin position="197"/>
        <end position="331"/>
    </location>
</feature>
<keyword evidence="3" id="KW-0808">Transferase</keyword>
<dbReference type="PANTHER" id="PTHR33480">
    <property type="entry name" value="SET DOMAIN-CONTAINING PROTEIN-RELATED"/>
    <property type="match status" value="1"/>
</dbReference>
<dbReference type="EMBL" id="JAIZAY010000454">
    <property type="protein sequence ID" value="KAJ8018299.1"/>
    <property type="molecule type" value="Genomic_DNA"/>
</dbReference>
<keyword evidence="4" id="KW-1185">Reference proteome</keyword>
<dbReference type="GO" id="GO:0008168">
    <property type="term" value="F:methyltransferase activity"/>
    <property type="evidence" value="ECO:0007669"/>
    <property type="project" value="UniProtKB-KW"/>
</dbReference>
<gene>
    <name evidence="3" type="ORF">HOLleu_43784</name>
</gene>
<proteinExistence type="predicted"/>
<feature type="compositionally biased region" description="Acidic residues" evidence="1">
    <location>
        <begin position="213"/>
        <end position="222"/>
    </location>
</feature>
<evidence type="ECO:0000256" key="1">
    <source>
        <dbReference type="SAM" id="MobiDB-lite"/>
    </source>
</evidence>